<dbReference type="KEGG" id="min:Minf_2082"/>
<feature type="repeat" description="TPR" evidence="3">
    <location>
        <begin position="24"/>
        <end position="57"/>
    </location>
</feature>
<dbReference type="Pfam" id="PF00515">
    <property type="entry name" value="TPR_1"/>
    <property type="match status" value="1"/>
</dbReference>
<accession>B3DZ44</accession>
<organism evidence="4 5">
    <name type="scientific">Methylacidiphilum infernorum (isolate V4)</name>
    <name type="common">Methylokorus infernorum (strain V4)</name>
    <dbReference type="NCBI Taxonomy" id="481448"/>
    <lineage>
        <taxon>Bacteria</taxon>
        <taxon>Pseudomonadati</taxon>
        <taxon>Verrucomicrobiota</taxon>
        <taxon>Methylacidiphilae</taxon>
        <taxon>Methylacidiphilales</taxon>
        <taxon>Methylacidiphilaceae</taxon>
        <taxon>Methylacidiphilum (ex Ratnadevi et al. 2023)</taxon>
    </lineage>
</organism>
<dbReference type="PROSITE" id="PS50293">
    <property type="entry name" value="TPR_REGION"/>
    <property type="match status" value="1"/>
</dbReference>
<dbReference type="SUPFAM" id="SSF48452">
    <property type="entry name" value="TPR-like"/>
    <property type="match status" value="1"/>
</dbReference>
<reference evidence="4 5" key="1">
    <citation type="journal article" date="2008" name="Biol. Direct">
        <title>Complete genome sequence of the extremely acidophilic methanotroph isolate V4, Methylacidiphilum infernorum, a representative of the bacterial phylum Verrucomicrobia.</title>
        <authorList>
            <person name="Hou S."/>
            <person name="Makarova K.S."/>
            <person name="Saw J.H."/>
            <person name="Senin P."/>
            <person name="Ly B.V."/>
            <person name="Zhou Z."/>
            <person name="Ren Y."/>
            <person name="Wang J."/>
            <person name="Galperin M.Y."/>
            <person name="Omelchenko M.V."/>
            <person name="Wolf Y.I."/>
            <person name="Yutin N."/>
            <person name="Koonin E.V."/>
            <person name="Stott M.B."/>
            <person name="Mountain B.W."/>
            <person name="Crowe M.A."/>
            <person name="Smirnova A.V."/>
            <person name="Dunfield P.F."/>
            <person name="Feng L."/>
            <person name="Wang L."/>
            <person name="Alam M."/>
        </authorList>
    </citation>
    <scope>NUCLEOTIDE SEQUENCE [LARGE SCALE GENOMIC DNA]</scope>
    <source>
        <strain evidence="5">Isolate V4</strain>
    </source>
</reference>
<feature type="repeat" description="TPR" evidence="3">
    <location>
        <begin position="91"/>
        <end position="124"/>
    </location>
</feature>
<evidence type="ECO:0000313" key="4">
    <source>
        <dbReference type="EMBL" id="ACD84136.1"/>
    </source>
</evidence>
<dbReference type="Pfam" id="PF14559">
    <property type="entry name" value="TPR_19"/>
    <property type="match status" value="1"/>
</dbReference>
<dbReference type="AlphaFoldDB" id="B3DZ44"/>
<feature type="repeat" description="TPR" evidence="3">
    <location>
        <begin position="125"/>
        <end position="158"/>
    </location>
</feature>
<sequence>MEEKEWKKAYGLLKKAQSLDPKNGEIYRLLGDSYVLCQNRRKALLAYRQAVKVDPTSAENWMALGLEEEHLNMAKRALESFKEATLLSPTAQSWYHLGLAYMNLNRFNEALYPLEKAAHLDPGLIEARHTLGLCYEKLGKKEAAHQAFSKAYLLNPTNATLQQNIARITKSPAQPPSKDKP</sequence>
<name>B3DZ44_METI4</name>
<dbReference type="HOGENOM" id="CLU_1487398_0_0_0"/>
<evidence type="ECO:0000256" key="1">
    <source>
        <dbReference type="ARBA" id="ARBA00022737"/>
    </source>
</evidence>
<dbReference type="STRING" id="481448.Minf_2082"/>
<dbReference type="InterPro" id="IPR013105">
    <property type="entry name" value="TPR_2"/>
</dbReference>
<dbReference type="PANTHER" id="PTHR12558:SF13">
    <property type="entry name" value="CELL DIVISION CYCLE PROTEIN 27 HOMOLOG"/>
    <property type="match status" value="1"/>
</dbReference>
<evidence type="ECO:0000256" key="3">
    <source>
        <dbReference type="PROSITE-ProRule" id="PRU00339"/>
    </source>
</evidence>
<keyword evidence="1" id="KW-0677">Repeat</keyword>
<dbReference type="Pfam" id="PF07719">
    <property type="entry name" value="TPR_2"/>
    <property type="match status" value="1"/>
</dbReference>
<dbReference type="SMART" id="SM00028">
    <property type="entry name" value="TPR"/>
    <property type="match status" value="3"/>
</dbReference>
<dbReference type="InterPro" id="IPR019734">
    <property type="entry name" value="TPR_rpt"/>
</dbReference>
<dbReference type="EMBL" id="CP000975">
    <property type="protein sequence ID" value="ACD84136.1"/>
    <property type="molecule type" value="Genomic_DNA"/>
</dbReference>
<protein>
    <submittedName>
        <fullName evidence="4">TPR repeats containing protein</fullName>
    </submittedName>
</protein>
<evidence type="ECO:0000313" key="5">
    <source>
        <dbReference type="Proteomes" id="UP000009149"/>
    </source>
</evidence>
<proteinExistence type="predicted"/>
<gene>
    <name evidence="4" type="primary">nrfG</name>
    <name evidence="4" type="ordered locus">Minf_2082</name>
</gene>
<dbReference type="Gene3D" id="1.25.40.10">
    <property type="entry name" value="Tetratricopeptide repeat domain"/>
    <property type="match status" value="2"/>
</dbReference>
<dbReference type="PROSITE" id="PS50005">
    <property type="entry name" value="TPR"/>
    <property type="match status" value="3"/>
</dbReference>
<evidence type="ECO:0000256" key="2">
    <source>
        <dbReference type="ARBA" id="ARBA00022803"/>
    </source>
</evidence>
<dbReference type="Proteomes" id="UP000009149">
    <property type="component" value="Chromosome"/>
</dbReference>
<dbReference type="InterPro" id="IPR011990">
    <property type="entry name" value="TPR-like_helical_dom_sf"/>
</dbReference>
<dbReference type="PANTHER" id="PTHR12558">
    <property type="entry name" value="CELL DIVISION CYCLE 16,23,27"/>
    <property type="match status" value="1"/>
</dbReference>
<dbReference type="eggNOG" id="COG0457">
    <property type="taxonomic scope" value="Bacteria"/>
</dbReference>
<keyword evidence="2 3" id="KW-0802">TPR repeat</keyword>